<dbReference type="EMBL" id="VOEI01000001">
    <property type="protein sequence ID" value="TWR27715.1"/>
    <property type="molecule type" value="Genomic_DNA"/>
</dbReference>
<evidence type="ECO:0000256" key="1">
    <source>
        <dbReference type="SAM" id="Phobius"/>
    </source>
</evidence>
<reference evidence="2 3" key="1">
    <citation type="submission" date="2019-07" db="EMBL/GenBank/DDBJ databases">
        <authorList>
            <person name="Kim J."/>
        </authorList>
    </citation>
    <scope>NUCLEOTIDE SEQUENCE [LARGE SCALE GENOMIC DNA]</scope>
    <source>
        <strain evidence="2 3">MJ1a</strain>
    </source>
</reference>
<proteinExistence type="predicted"/>
<feature type="transmembrane region" description="Helical" evidence="1">
    <location>
        <begin position="50"/>
        <end position="70"/>
    </location>
</feature>
<dbReference type="RefSeq" id="WP_146268532.1">
    <property type="nucleotide sequence ID" value="NZ_VOEI01000001.1"/>
</dbReference>
<evidence type="ECO:0000313" key="3">
    <source>
        <dbReference type="Proteomes" id="UP000318010"/>
    </source>
</evidence>
<dbReference type="Proteomes" id="UP000318010">
    <property type="component" value="Unassembled WGS sequence"/>
</dbReference>
<dbReference type="NCBIfam" id="NF038065">
    <property type="entry name" value="Pr6Pr"/>
    <property type="match status" value="1"/>
</dbReference>
<keyword evidence="1" id="KW-0472">Membrane</keyword>
<name>A0A563U8P7_9SPHI</name>
<feature type="transmembrane region" description="Helical" evidence="1">
    <location>
        <begin position="118"/>
        <end position="134"/>
    </location>
</feature>
<feature type="transmembrane region" description="Helical" evidence="1">
    <location>
        <begin position="146"/>
        <end position="165"/>
    </location>
</feature>
<keyword evidence="1" id="KW-1133">Transmembrane helix</keyword>
<comment type="caution">
    <text evidence="2">The sequence shown here is derived from an EMBL/GenBank/DDBJ whole genome shotgun (WGS) entry which is preliminary data.</text>
</comment>
<evidence type="ECO:0008006" key="4">
    <source>
        <dbReference type="Google" id="ProtNLM"/>
    </source>
</evidence>
<feature type="transmembrane region" description="Helical" evidence="1">
    <location>
        <begin position="185"/>
        <end position="205"/>
    </location>
</feature>
<accession>A0A563U8P7</accession>
<protein>
    <recommendedName>
        <fullName evidence="4">FAR-17a/AIG1-like protein</fullName>
    </recommendedName>
</protein>
<dbReference type="AlphaFoldDB" id="A0A563U8P7"/>
<feature type="transmembrane region" description="Helical" evidence="1">
    <location>
        <begin position="12"/>
        <end position="30"/>
    </location>
</feature>
<evidence type="ECO:0000313" key="2">
    <source>
        <dbReference type="EMBL" id="TWR27715.1"/>
    </source>
</evidence>
<keyword evidence="1" id="KW-0812">Transmembrane</keyword>
<sequence length="216" mass="24146">MLKQISSGTRAFCAIISLLCIAAIVLQLSMSLPGYADRERTLGGFLLEYFSYFTIQSNLLVALCTGCVALSGFNGKWFTRAGVLSAVAVCITIVSLVYNLVLRSTFHPVGWARVADELLHVVNPVLYLIFWAAISPKAGITYRGTFSWLIYPLFYIIYILVRGALTTKYPYFFLDAGKFGYPQVALNIAVLVVVFWLFCMLYAFIAQRITGRKRQS</sequence>
<keyword evidence="3" id="KW-1185">Reference proteome</keyword>
<dbReference type="InterPro" id="IPR049713">
    <property type="entry name" value="Pr6Pr-like"/>
</dbReference>
<dbReference type="OrthoDB" id="9809977at2"/>
<gene>
    <name evidence="2" type="ORF">FPZ42_00435</name>
</gene>
<feature type="transmembrane region" description="Helical" evidence="1">
    <location>
        <begin position="77"/>
        <end position="98"/>
    </location>
</feature>
<organism evidence="2 3">
    <name type="scientific">Mucilaginibacter achroorhodeus</name>
    <dbReference type="NCBI Taxonomy" id="2599294"/>
    <lineage>
        <taxon>Bacteria</taxon>
        <taxon>Pseudomonadati</taxon>
        <taxon>Bacteroidota</taxon>
        <taxon>Sphingobacteriia</taxon>
        <taxon>Sphingobacteriales</taxon>
        <taxon>Sphingobacteriaceae</taxon>
        <taxon>Mucilaginibacter</taxon>
    </lineage>
</organism>